<dbReference type="PANTHER" id="PTHR23355:SF9">
    <property type="entry name" value="DIS3-LIKE EXONUCLEASE 2"/>
    <property type="match status" value="1"/>
</dbReference>
<dbReference type="InterPro" id="IPR050180">
    <property type="entry name" value="RNR_Ribonuclease"/>
</dbReference>
<dbReference type="SUPFAM" id="SSF50249">
    <property type="entry name" value="Nucleic acid-binding proteins"/>
    <property type="match status" value="1"/>
</dbReference>
<dbReference type="InterPro" id="IPR040596">
    <property type="entry name" value="RNase_II_C_S1"/>
</dbReference>
<comment type="caution">
    <text evidence="2">The sequence shown here is derived from an EMBL/GenBank/DDBJ whole genome shotgun (WGS) entry which is preliminary data.</text>
</comment>
<dbReference type="Pfam" id="PF18614">
    <property type="entry name" value="RNase_II_C_S1"/>
    <property type="match status" value="1"/>
</dbReference>
<protein>
    <submittedName>
        <fullName evidence="2">VacB/RNase II family 3'-5' exoribonuclease</fullName>
    </submittedName>
</protein>
<feature type="domain" description="RNB" evidence="1">
    <location>
        <begin position="46"/>
        <end position="366"/>
    </location>
</feature>
<dbReference type="EMBL" id="JAFBBK010000001">
    <property type="protein sequence ID" value="MBM7415205.1"/>
    <property type="molecule type" value="Genomic_DNA"/>
</dbReference>
<reference evidence="2 3" key="1">
    <citation type="submission" date="2021-01" db="EMBL/GenBank/DDBJ databases">
        <title>Genomics of switchgrass bacterial isolates.</title>
        <authorList>
            <person name="Shade A."/>
        </authorList>
    </citation>
    <scope>NUCLEOTIDE SEQUENCE [LARGE SCALE GENOMIC DNA]</scope>
    <source>
        <strain evidence="2 3">PvP111</strain>
    </source>
</reference>
<evidence type="ECO:0000259" key="1">
    <source>
        <dbReference type="SMART" id="SM00955"/>
    </source>
</evidence>
<accession>A0ABS2KUB9</accession>
<dbReference type="Pfam" id="PF00773">
    <property type="entry name" value="RNB"/>
    <property type="match status" value="1"/>
</dbReference>
<name>A0ABS2KUB9_9NOCA</name>
<evidence type="ECO:0000313" key="2">
    <source>
        <dbReference type="EMBL" id="MBM7415205.1"/>
    </source>
</evidence>
<dbReference type="PANTHER" id="PTHR23355">
    <property type="entry name" value="RIBONUCLEASE"/>
    <property type="match status" value="1"/>
</dbReference>
<sequence length="471" mass="50135">MTASVSRRAVAPRVDGVDFSAVRAEFDLPTGYPPDAVPVADSRPTRRDATDLEFVTIDPPGSMDLDQALVVHRTDAGFRLYYAIADVGAVVAPGSVLDEEVRRRGQTLYLPDDSVPLHPREMSEDASSLLPDRVRPAALWTIDTDPAGTATSWHVEPATVRSRQRFTYAEVQSAVESGTVHPSLTALQDLGRARRALAVERGAIELALPEQEVVADGSDRGGWRLEIAPRTEADAWNAEMSLLTGMCAAAIMLEAKVGILRTLPPPGASDVEALRAVVRALGLQWPTGASPGQVLAGLDPSAPTTLAVMTEATKLLRGAAYVAFDGETPEEPDHSGIGGPYAHVTAPLRRRVDRYATEVCLAHCAGTAVPDWVLAEFADLPDAMRRSDSLASKVDRACIDLVEARVLADRVGDTVSAVVLRGRTGKRPAEVFVPEYTVVGPCSGDPAEGTTVTARVGPVDVATRRVEFSVG</sequence>
<dbReference type="InterPro" id="IPR001900">
    <property type="entry name" value="RNase_II/R"/>
</dbReference>
<organism evidence="2 3">
    <name type="scientific">Rhodococcoides corynebacterioides</name>
    <dbReference type="NCBI Taxonomy" id="53972"/>
    <lineage>
        <taxon>Bacteria</taxon>
        <taxon>Bacillati</taxon>
        <taxon>Actinomycetota</taxon>
        <taxon>Actinomycetes</taxon>
        <taxon>Mycobacteriales</taxon>
        <taxon>Nocardiaceae</taxon>
        <taxon>Rhodococcoides</taxon>
    </lineage>
</organism>
<evidence type="ECO:0000313" key="3">
    <source>
        <dbReference type="Proteomes" id="UP000703038"/>
    </source>
</evidence>
<keyword evidence="3" id="KW-1185">Reference proteome</keyword>
<dbReference type="Proteomes" id="UP000703038">
    <property type="component" value="Unassembled WGS sequence"/>
</dbReference>
<proteinExistence type="predicted"/>
<dbReference type="RefSeq" id="WP_307806225.1">
    <property type="nucleotide sequence ID" value="NZ_JAFBBK010000001.1"/>
</dbReference>
<dbReference type="InterPro" id="IPR012340">
    <property type="entry name" value="NA-bd_OB-fold"/>
</dbReference>
<gene>
    <name evidence="2" type="ORF">JOE42_001938</name>
</gene>
<dbReference type="SMART" id="SM00955">
    <property type="entry name" value="RNB"/>
    <property type="match status" value="1"/>
</dbReference>